<accession>A0A6I4IQZ8</accession>
<comment type="caution">
    <text evidence="2">The sequence shown here is derived from an EMBL/GenBank/DDBJ whole genome shotgun (WGS) entry which is preliminary data.</text>
</comment>
<dbReference type="InterPro" id="IPR034074">
    <property type="entry name" value="Y4bN_pept_dom"/>
</dbReference>
<name>A0A6I4IQZ8_9SPHI</name>
<gene>
    <name evidence="2" type="ORF">GO816_16115</name>
</gene>
<dbReference type="InterPro" id="IPR036852">
    <property type="entry name" value="Peptidase_S8/S53_dom_sf"/>
</dbReference>
<sequence>MQMNYLQIKTEIIYEVFERSLNDPAKAHFVIRKGNHSTCSYFGALSVWCLRPFYVNLATKPKSQNLMAGERDHVFFRNPQEGVVTLRQRTRNPGDQDEKEDNDEPVDYRIKQQSFAASQANFTRDRNARIARRNPFLNIPVHQDYIIIHFHNTFDTSVFSNSYRNDFGLSLVGLTELNTCAVFAIVDAVRFQRFESEISTFVNNADPALNINYNTNIRFIVDFDYLSTRKMIKNAAQQRAHVLLDIVDNVEIFQQVVRPVEQSLLDYLAQQNIEHYYDPRLHKIELVNAPVASIIEIADNFDIIQSVNSISAGIVRPGRFNIPERTFGFTVQNAGEDLPIIGVIDTGISDQNPLAPLIINDAAFDITGTSPITDEINHGTAVGALATLGTQLIPDHVGDFTADARLLPIKVLSNNNRPIPEFEVIRLIRAAHERYDVRIFTLTICYEDWKKYNEPASAYAYALDLLAYELNLLIFISIANNRDLIETDGRNSRPATYGLHFEKESANLSSPAESMNNMTVGALADNLENNTLNRISPPGNVPAIYSRTFHIDWNHPSITKVKINKRLYKPDICFYGGDYDQMLDPSHTGLKMLSCAPGMYYDRDIGTSFATPLAANLAAKIIRRYPDLAWNVQTVKALMINNAHCEKRDDLFAKLPITRQTHVAGNGLPDTESCLFSSNDRITFVLEDEIEPDKIQSYPLVLPEYLLEQDRKTGLVQVDATLCFKFDPVKNNQVAYCPLQIAFGVFKNLPLEAYELDENGDVKLVDGKQVPLGINYNTTDKYKFSPSWSQDYYYKSKMLSNTQKMSFSVSKKVLIDENRTFKIVLLSKLHKLLSVPEKTKYTTAHPFSLVVTVRENPVKGKTTGRLYNEMLLINELEAIGNIVLEGEV</sequence>
<reference evidence="2 3" key="1">
    <citation type="submission" date="2019-12" db="EMBL/GenBank/DDBJ databases">
        <title>Mucilaginibacter sp. HME9299 genome sequencing and assembly.</title>
        <authorList>
            <person name="Kang H."/>
            <person name="Kim H."/>
            <person name="Joh K."/>
        </authorList>
    </citation>
    <scope>NUCLEOTIDE SEQUENCE [LARGE SCALE GENOMIC DNA]</scope>
    <source>
        <strain evidence="2 3">HME9299</strain>
    </source>
</reference>
<protein>
    <submittedName>
        <fullName evidence="2">S8 family serine peptidase</fullName>
    </submittedName>
</protein>
<feature type="domain" description="Peptidase S8/S53" evidence="1">
    <location>
        <begin position="340"/>
        <end position="653"/>
    </location>
</feature>
<dbReference type="AlphaFoldDB" id="A0A6I4IQZ8"/>
<organism evidence="2 3">
    <name type="scientific">Mucilaginibacter aquatilis</name>
    <dbReference type="NCBI Taxonomy" id="1517760"/>
    <lineage>
        <taxon>Bacteria</taxon>
        <taxon>Pseudomonadati</taxon>
        <taxon>Bacteroidota</taxon>
        <taxon>Sphingobacteriia</taxon>
        <taxon>Sphingobacteriales</taxon>
        <taxon>Sphingobacteriaceae</taxon>
        <taxon>Mucilaginibacter</taxon>
    </lineage>
</organism>
<dbReference type="OrthoDB" id="1100338at2"/>
<dbReference type="GO" id="GO:0006508">
    <property type="term" value="P:proteolysis"/>
    <property type="evidence" value="ECO:0007669"/>
    <property type="project" value="InterPro"/>
</dbReference>
<keyword evidence="3" id="KW-1185">Reference proteome</keyword>
<dbReference type="InterPro" id="IPR000209">
    <property type="entry name" value="Peptidase_S8/S53_dom"/>
</dbReference>
<dbReference type="EMBL" id="WQLA01000007">
    <property type="protein sequence ID" value="MVN92663.1"/>
    <property type="molecule type" value="Genomic_DNA"/>
</dbReference>
<dbReference type="CDD" id="cd04847">
    <property type="entry name" value="Peptidases_S8_Subtilisin_like_2"/>
    <property type="match status" value="1"/>
</dbReference>
<evidence type="ECO:0000259" key="1">
    <source>
        <dbReference type="Pfam" id="PF00082"/>
    </source>
</evidence>
<dbReference type="Gene3D" id="3.40.50.200">
    <property type="entry name" value="Peptidase S8/S53 domain"/>
    <property type="match status" value="1"/>
</dbReference>
<dbReference type="GO" id="GO:0004252">
    <property type="term" value="F:serine-type endopeptidase activity"/>
    <property type="evidence" value="ECO:0007669"/>
    <property type="project" value="InterPro"/>
</dbReference>
<evidence type="ECO:0000313" key="3">
    <source>
        <dbReference type="Proteomes" id="UP000434850"/>
    </source>
</evidence>
<dbReference type="Proteomes" id="UP000434850">
    <property type="component" value="Unassembled WGS sequence"/>
</dbReference>
<proteinExistence type="predicted"/>
<dbReference type="RefSeq" id="WP_157542988.1">
    <property type="nucleotide sequence ID" value="NZ_WQLA01000007.1"/>
</dbReference>
<dbReference type="Pfam" id="PF00082">
    <property type="entry name" value="Peptidase_S8"/>
    <property type="match status" value="1"/>
</dbReference>
<evidence type="ECO:0000313" key="2">
    <source>
        <dbReference type="EMBL" id="MVN92663.1"/>
    </source>
</evidence>
<dbReference type="SUPFAM" id="SSF52743">
    <property type="entry name" value="Subtilisin-like"/>
    <property type="match status" value="1"/>
</dbReference>